<reference evidence="2 3" key="1">
    <citation type="submission" date="2014-01" db="EMBL/GenBank/DDBJ databases">
        <title>Genome sequence determination for a cystic fibrosis isolate, Inquilinus limosus.</title>
        <authorList>
            <person name="Pino M."/>
            <person name="Di Conza J."/>
            <person name="Gutkind G."/>
        </authorList>
    </citation>
    <scope>NUCLEOTIDE SEQUENCE [LARGE SCALE GENOMIC DNA]</scope>
    <source>
        <strain evidence="2 3">MP06</strain>
    </source>
</reference>
<accession>A0A0A0DA68</accession>
<name>A0A0A0DA68_9PROT</name>
<feature type="region of interest" description="Disordered" evidence="1">
    <location>
        <begin position="71"/>
        <end position="99"/>
    </location>
</feature>
<sequence>MGVCALFLPAAAPAQQQLVQPKAPDWFESNRALQVIQAQQRPHPGPGAPAGLSGAEAGQVYSNFIQDIGKPLQPLSGNSSYGPPSGFGGGMGSSSGGLP</sequence>
<proteinExistence type="predicted"/>
<gene>
    <name evidence="2" type="ORF">P409_06885</name>
</gene>
<dbReference type="AlphaFoldDB" id="A0A0A0DA68"/>
<feature type="compositionally biased region" description="Gly residues" evidence="1">
    <location>
        <begin position="85"/>
        <end position="99"/>
    </location>
</feature>
<dbReference type="Proteomes" id="UP000029995">
    <property type="component" value="Unassembled WGS sequence"/>
</dbReference>
<organism evidence="2 3">
    <name type="scientific">Inquilinus limosus MP06</name>
    <dbReference type="NCBI Taxonomy" id="1398085"/>
    <lineage>
        <taxon>Bacteria</taxon>
        <taxon>Pseudomonadati</taxon>
        <taxon>Pseudomonadota</taxon>
        <taxon>Alphaproteobacteria</taxon>
        <taxon>Rhodospirillales</taxon>
        <taxon>Rhodospirillaceae</taxon>
        <taxon>Inquilinus</taxon>
    </lineage>
</organism>
<evidence type="ECO:0000256" key="1">
    <source>
        <dbReference type="SAM" id="MobiDB-lite"/>
    </source>
</evidence>
<dbReference type="EMBL" id="JANX01000053">
    <property type="protein sequence ID" value="KGM35029.1"/>
    <property type="molecule type" value="Genomic_DNA"/>
</dbReference>
<comment type="caution">
    <text evidence="2">The sequence shown here is derived from an EMBL/GenBank/DDBJ whole genome shotgun (WGS) entry which is preliminary data.</text>
</comment>
<protein>
    <submittedName>
        <fullName evidence="2">Uncharacterized protein</fullName>
    </submittedName>
</protein>
<evidence type="ECO:0000313" key="3">
    <source>
        <dbReference type="Proteomes" id="UP000029995"/>
    </source>
</evidence>
<evidence type="ECO:0000313" key="2">
    <source>
        <dbReference type="EMBL" id="KGM35029.1"/>
    </source>
</evidence>